<comment type="caution">
    <text evidence="10">The sequence shown here is derived from an EMBL/GenBank/DDBJ whole genome shotgun (WGS) entry which is preliminary data.</text>
</comment>
<dbReference type="GO" id="GO:0006227">
    <property type="term" value="P:dUDP biosynthetic process"/>
    <property type="evidence" value="ECO:0007669"/>
    <property type="project" value="TreeGrafter"/>
</dbReference>
<dbReference type="InterPro" id="IPR027417">
    <property type="entry name" value="P-loop_NTPase"/>
</dbReference>
<evidence type="ECO:0000313" key="10">
    <source>
        <dbReference type="EMBL" id="PIP56051.1"/>
    </source>
</evidence>
<evidence type="ECO:0000256" key="2">
    <source>
        <dbReference type="ARBA" id="ARBA00022679"/>
    </source>
</evidence>
<dbReference type="Pfam" id="PF02223">
    <property type="entry name" value="Thymidylate_kin"/>
    <property type="match status" value="1"/>
</dbReference>
<keyword evidence="5 8" id="KW-0418">Kinase</keyword>
<evidence type="ECO:0000256" key="4">
    <source>
        <dbReference type="ARBA" id="ARBA00022741"/>
    </source>
</evidence>
<dbReference type="GO" id="GO:0006233">
    <property type="term" value="P:dTDP biosynthetic process"/>
    <property type="evidence" value="ECO:0007669"/>
    <property type="project" value="InterPro"/>
</dbReference>
<proteinExistence type="inferred from homology"/>
<keyword evidence="4 8" id="KW-0547">Nucleotide-binding</keyword>
<dbReference type="InterPro" id="IPR039430">
    <property type="entry name" value="Thymidylate_kin-like_dom"/>
</dbReference>
<sequence length="210" mass="23176">MYVALDGLGGSGKSEQTRRLVEWLISKGIDATGVREPGSDPVAELIRNILLSTTDLVPLADAYGYAAARAQMLSTVVRPILDRGGWVITDRFAATSCSFQGHLQGLGVRTVIDINSHLFDSGLPFPDLVLFIDVPPHIALERFLKRTGSEFDKFDDGDLDTLTMQREGYFETFRHPPYSKNVLIIDGNQSIDKVHADIVTAIQPYTQRLA</sequence>
<dbReference type="EC" id="2.7.4.9" evidence="8"/>
<evidence type="ECO:0000259" key="9">
    <source>
        <dbReference type="Pfam" id="PF02223"/>
    </source>
</evidence>
<feature type="domain" description="Thymidylate kinase-like" evidence="9">
    <location>
        <begin position="5"/>
        <end position="198"/>
    </location>
</feature>
<dbReference type="AlphaFoldDB" id="A0A2H0BEJ8"/>
<organism evidence="10 11">
    <name type="scientific">candidate division WWE3 bacterium CG22_combo_CG10-13_8_21_14_all_39_12</name>
    <dbReference type="NCBI Taxonomy" id="1975094"/>
    <lineage>
        <taxon>Bacteria</taxon>
        <taxon>Katanobacteria</taxon>
    </lineage>
</organism>
<evidence type="ECO:0000256" key="1">
    <source>
        <dbReference type="ARBA" id="ARBA00009776"/>
    </source>
</evidence>
<evidence type="ECO:0000256" key="3">
    <source>
        <dbReference type="ARBA" id="ARBA00022727"/>
    </source>
</evidence>
<dbReference type="PANTHER" id="PTHR10344">
    <property type="entry name" value="THYMIDYLATE KINASE"/>
    <property type="match status" value="1"/>
</dbReference>
<name>A0A2H0BEJ8_UNCKA</name>
<dbReference type="HAMAP" id="MF_00165">
    <property type="entry name" value="Thymidylate_kinase"/>
    <property type="match status" value="1"/>
</dbReference>
<comment type="catalytic activity">
    <reaction evidence="7 8">
        <text>dTMP + ATP = dTDP + ADP</text>
        <dbReference type="Rhea" id="RHEA:13517"/>
        <dbReference type="ChEBI" id="CHEBI:30616"/>
        <dbReference type="ChEBI" id="CHEBI:58369"/>
        <dbReference type="ChEBI" id="CHEBI:63528"/>
        <dbReference type="ChEBI" id="CHEBI:456216"/>
        <dbReference type="EC" id="2.7.4.9"/>
    </reaction>
</comment>
<protein>
    <recommendedName>
        <fullName evidence="8">Thymidylate kinase</fullName>
        <ecNumber evidence="8">2.7.4.9</ecNumber>
    </recommendedName>
    <alternativeName>
        <fullName evidence="8">dTMP kinase</fullName>
    </alternativeName>
</protein>
<keyword evidence="2 8" id="KW-0808">Transferase</keyword>
<dbReference type="InterPro" id="IPR018094">
    <property type="entry name" value="Thymidylate_kinase"/>
</dbReference>
<evidence type="ECO:0000256" key="7">
    <source>
        <dbReference type="ARBA" id="ARBA00048743"/>
    </source>
</evidence>
<accession>A0A2H0BEJ8</accession>
<keyword evidence="6 8" id="KW-0067">ATP-binding</keyword>
<dbReference type="SUPFAM" id="SSF52540">
    <property type="entry name" value="P-loop containing nucleoside triphosphate hydrolases"/>
    <property type="match status" value="1"/>
</dbReference>
<evidence type="ECO:0000313" key="11">
    <source>
        <dbReference type="Proteomes" id="UP000228495"/>
    </source>
</evidence>
<evidence type="ECO:0000256" key="5">
    <source>
        <dbReference type="ARBA" id="ARBA00022777"/>
    </source>
</evidence>
<dbReference type="GO" id="GO:0005524">
    <property type="term" value="F:ATP binding"/>
    <property type="evidence" value="ECO:0007669"/>
    <property type="project" value="UniProtKB-UniRule"/>
</dbReference>
<gene>
    <name evidence="8 10" type="primary">tmk</name>
    <name evidence="10" type="ORF">COX05_04985</name>
</gene>
<dbReference type="CDD" id="cd01672">
    <property type="entry name" value="TMPK"/>
    <property type="match status" value="1"/>
</dbReference>
<dbReference type="PANTHER" id="PTHR10344:SF4">
    <property type="entry name" value="UMP-CMP KINASE 2, MITOCHONDRIAL"/>
    <property type="match status" value="1"/>
</dbReference>
<comment type="similarity">
    <text evidence="1 8">Belongs to the thymidylate kinase family.</text>
</comment>
<dbReference type="Proteomes" id="UP000228495">
    <property type="component" value="Unassembled WGS sequence"/>
</dbReference>
<dbReference type="GO" id="GO:0006235">
    <property type="term" value="P:dTTP biosynthetic process"/>
    <property type="evidence" value="ECO:0007669"/>
    <property type="project" value="UniProtKB-UniRule"/>
</dbReference>
<dbReference type="Gene3D" id="3.40.50.300">
    <property type="entry name" value="P-loop containing nucleotide triphosphate hydrolases"/>
    <property type="match status" value="1"/>
</dbReference>
<evidence type="ECO:0000256" key="6">
    <source>
        <dbReference type="ARBA" id="ARBA00022840"/>
    </source>
</evidence>
<dbReference type="GO" id="GO:0005829">
    <property type="term" value="C:cytosol"/>
    <property type="evidence" value="ECO:0007669"/>
    <property type="project" value="TreeGrafter"/>
</dbReference>
<evidence type="ECO:0000256" key="8">
    <source>
        <dbReference type="HAMAP-Rule" id="MF_00165"/>
    </source>
</evidence>
<comment type="caution">
    <text evidence="8">Lacks conserved residue(s) required for the propagation of feature annotation.</text>
</comment>
<dbReference type="EMBL" id="PCSU01000091">
    <property type="protein sequence ID" value="PIP56051.1"/>
    <property type="molecule type" value="Genomic_DNA"/>
</dbReference>
<reference evidence="10 11" key="1">
    <citation type="submission" date="2017-09" db="EMBL/GenBank/DDBJ databases">
        <title>Depth-based differentiation of microbial function through sediment-hosted aquifers and enrichment of novel symbionts in the deep terrestrial subsurface.</title>
        <authorList>
            <person name="Probst A.J."/>
            <person name="Ladd B."/>
            <person name="Jarett J.K."/>
            <person name="Geller-Mcgrath D.E."/>
            <person name="Sieber C.M."/>
            <person name="Emerson J.B."/>
            <person name="Anantharaman K."/>
            <person name="Thomas B.C."/>
            <person name="Malmstrom R."/>
            <person name="Stieglmeier M."/>
            <person name="Klingl A."/>
            <person name="Woyke T."/>
            <person name="Ryan C.M."/>
            <person name="Banfield J.F."/>
        </authorList>
    </citation>
    <scope>NUCLEOTIDE SEQUENCE [LARGE SCALE GENOMIC DNA]</scope>
    <source>
        <strain evidence="10">CG22_combo_CG10-13_8_21_14_all_39_12</strain>
    </source>
</reference>
<keyword evidence="3 8" id="KW-0545">Nucleotide biosynthesis</keyword>
<dbReference type="GO" id="GO:0004798">
    <property type="term" value="F:dTMP kinase activity"/>
    <property type="evidence" value="ECO:0007669"/>
    <property type="project" value="UniProtKB-UniRule"/>
</dbReference>
<comment type="function">
    <text evidence="8">Phosphorylation of dTMP to form dTDP in both de novo and salvage pathways of dTTP synthesis.</text>
</comment>
<dbReference type="NCBIfam" id="TIGR00041">
    <property type="entry name" value="DTMP_kinase"/>
    <property type="match status" value="1"/>
</dbReference>